<dbReference type="Proteomes" id="UP000533641">
    <property type="component" value="Unassembled WGS sequence"/>
</dbReference>
<name>A0A7W6RIX8_9HYPH</name>
<proteinExistence type="predicted"/>
<evidence type="ECO:0000313" key="1">
    <source>
        <dbReference type="EMBL" id="MBB4273326.1"/>
    </source>
</evidence>
<evidence type="ECO:0000313" key="2">
    <source>
        <dbReference type="Proteomes" id="UP000533641"/>
    </source>
</evidence>
<accession>A0A7W6RIX8</accession>
<dbReference type="EMBL" id="JACIGM010000002">
    <property type="protein sequence ID" value="MBB4273326.1"/>
    <property type="molecule type" value="Genomic_DNA"/>
</dbReference>
<dbReference type="AlphaFoldDB" id="A0A7W6RIX8"/>
<gene>
    <name evidence="1" type="ORF">GGE12_001080</name>
</gene>
<organism evidence="1 2">
    <name type="scientific">Rhizobium mongolense</name>
    <dbReference type="NCBI Taxonomy" id="57676"/>
    <lineage>
        <taxon>Bacteria</taxon>
        <taxon>Pseudomonadati</taxon>
        <taxon>Pseudomonadota</taxon>
        <taxon>Alphaproteobacteria</taxon>
        <taxon>Hyphomicrobiales</taxon>
        <taxon>Rhizobiaceae</taxon>
        <taxon>Rhizobium/Agrobacterium group</taxon>
        <taxon>Rhizobium</taxon>
    </lineage>
</organism>
<protein>
    <submittedName>
        <fullName evidence="1">Uncharacterized protein</fullName>
    </submittedName>
</protein>
<comment type="caution">
    <text evidence="1">The sequence shown here is derived from an EMBL/GenBank/DDBJ whole genome shotgun (WGS) entry which is preliminary data.</text>
</comment>
<reference evidence="1 2" key="1">
    <citation type="submission" date="2020-08" db="EMBL/GenBank/DDBJ databases">
        <title>Genomic Encyclopedia of Type Strains, Phase IV (KMG-V): Genome sequencing to study the core and pangenomes of soil and plant-associated prokaryotes.</title>
        <authorList>
            <person name="Whitman W."/>
        </authorList>
    </citation>
    <scope>NUCLEOTIDE SEQUENCE [LARGE SCALE GENOMIC DNA]</scope>
    <source>
        <strain evidence="1 2">SEMIA 402</strain>
    </source>
</reference>
<sequence length="88" mass="9497">MAPSSVEPSCYEIEILPPQPRGPSQNSFICLCCQRSRRSQLMDPDGCGICDDCLSPGLVPERPSAVHSTMFSENAALSRVGVAITTKR</sequence>